<keyword evidence="6" id="KW-0479">Metal-binding</keyword>
<dbReference type="InterPro" id="IPR041957">
    <property type="entry name" value="CT_Nitrate-R-NapA-like"/>
</dbReference>
<reference evidence="13" key="1">
    <citation type="journal article" date="2019" name="Int. J. Syst. Evol. Microbiol.">
        <title>The Global Catalogue of Microorganisms (GCM) 10K type strain sequencing project: providing services to taxonomists for standard genome sequencing and annotation.</title>
        <authorList>
            <consortium name="The Broad Institute Genomics Platform"/>
            <consortium name="The Broad Institute Genome Sequencing Center for Infectious Disease"/>
            <person name="Wu L."/>
            <person name="Ma J."/>
        </authorList>
    </citation>
    <scope>NUCLEOTIDE SEQUENCE [LARGE SCALE GENOMIC DNA]</scope>
    <source>
        <strain evidence="13">CGMCC 4.7277</strain>
    </source>
</reference>
<organism evidence="12 13">
    <name type="scientific">Polaromonas jejuensis</name>
    <dbReference type="NCBI Taxonomy" id="457502"/>
    <lineage>
        <taxon>Bacteria</taxon>
        <taxon>Pseudomonadati</taxon>
        <taxon>Pseudomonadota</taxon>
        <taxon>Betaproteobacteria</taxon>
        <taxon>Burkholderiales</taxon>
        <taxon>Comamonadaceae</taxon>
        <taxon>Polaromonas</taxon>
    </lineage>
</organism>
<dbReference type="Gene3D" id="1.10.10.1100">
    <property type="entry name" value="BFD-like [2Fe-2S]-binding domain"/>
    <property type="match status" value="1"/>
</dbReference>
<protein>
    <submittedName>
        <fullName evidence="12">Molybdopterin-dependent oxidoreductase</fullName>
    </submittedName>
</protein>
<evidence type="ECO:0000259" key="11">
    <source>
        <dbReference type="PROSITE" id="PS51669"/>
    </source>
</evidence>
<dbReference type="InterPro" id="IPR027467">
    <property type="entry name" value="MopterinOxRdtase_cofactor_BS"/>
</dbReference>
<dbReference type="Pfam" id="PF01568">
    <property type="entry name" value="Molydop_binding"/>
    <property type="match status" value="1"/>
</dbReference>
<dbReference type="InterPro" id="IPR006963">
    <property type="entry name" value="Mopterin_OxRdtase_4Fe-4S_dom"/>
</dbReference>
<dbReference type="PANTHER" id="PTHR43105">
    <property type="entry name" value="RESPIRATORY NITRATE REDUCTASE"/>
    <property type="match status" value="1"/>
</dbReference>
<comment type="cofactor">
    <cofactor evidence="2">
        <name>[4Fe-4S] cluster</name>
        <dbReference type="ChEBI" id="CHEBI:49883"/>
    </cofactor>
</comment>
<comment type="cofactor">
    <cofactor evidence="1">
        <name>Mo-bis(molybdopterin guanine dinucleotide)</name>
        <dbReference type="ChEBI" id="CHEBI:60539"/>
    </cofactor>
</comment>
<keyword evidence="8" id="KW-0408">Iron</keyword>
<dbReference type="InterPro" id="IPR006657">
    <property type="entry name" value="MoPterin_dinucl-bd_dom"/>
</dbReference>
<evidence type="ECO:0000256" key="10">
    <source>
        <dbReference type="ARBA" id="ARBA00023063"/>
    </source>
</evidence>
<dbReference type="Gene3D" id="3.40.50.740">
    <property type="match status" value="1"/>
</dbReference>
<proteinExistence type="inferred from homology"/>
<dbReference type="InterPro" id="IPR050123">
    <property type="entry name" value="Prok_molybdopt-oxidoreductase"/>
</dbReference>
<sequence length="976" mass="105276">MTETRSTCPYCGVGCGVIIESQGDQITGVRGDPEHPANFGRLCTKGSTLALSASAAVTRQTRLLQPMRREHRQEAARPVSWDSALDFASESFAQIIREHGPDAVGFYLSGQLLTEDYYVFNKLAKGLIATNNVDTNSRLCMSSAVAGYKQTLGADAPPTCYDDVKHAQCLFIVGSNTAYAHPILFRRIEDAKAANPALKIIFCDPRRTDTAEIADLYLPIQPGTDVALFNGMLHIMLWEGWTDPAYIAAHTTGFEALKATVRDYTPDMVAQTCGIKKEDLLQAARLFATSAATLSLYCQGLNQSSSGTAKNAALINLHLATAQIGKPGAGPFSLTGQPNAMGGREVGGMANLLSAHRDLANPQHRAEVAALWGLPSVPSTPGKTAVDMFQAAADGEIKALWIACTNPAQSMPDQATVRRALERAELVIVQEAFATTASCDYADLLLPATTWGEKIGTVTNSERRISRVRPAVPAPGATRHDWAIAVDFAQRLERRLPARGAGPLFPYSLTDEALGVETIWNEHRESTRGRDLDITGMSYAMLEDAPQQWPLHEGQNTGKVRLYEDGIFPTADGKARFVNTVYKPVAEPRESRYPFSLTTGRLRDQWHGMSRTGTLGRLFGHVAEPSLQMNAQDMARRQLLEGDLVHVTSKRGSIVVPVQASPELALSQAFMAMHWGGEYLSGQSSSGEALAGVNALTTSAYCPSSKQPELKHAAVKILKAELPWSLLAMAWLPEGDALAAREQLKPLMRVFPFSSCVPFSNNAPLAEPQRERCGVLFRAAGHEAPAEETLLELERILGLDSPDTLHYADRKKGQRRSVRLVRQGEHAELAGFVLAGDTSAQAWIATLLKDELPAQAYGRLLLLPGAKPPVAVMASMQGRGQLVCTCFNVSDRAIDEHLSLLSQGGGSSGYLGTDEARLASLQERLKCGTNCGSCLPELKRRVRAARGAGAAETSVPAAPARSVIPIKALPQGTLNS</sequence>
<dbReference type="SUPFAM" id="SSF50692">
    <property type="entry name" value="ADC-like"/>
    <property type="match status" value="1"/>
</dbReference>
<dbReference type="InterPro" id="IPR006655">
    <property type="entry name" value="Mopterin_OxRdtase_prok_CS"/>
</dbReference>
<evidence type="ECO:0000256" key="4">
    <source>
        <dbReference type="ARBA" id="ARBA00022485"/>
    </source>
</evidence>
<dbReference type="InterPro" id="IPR041854">
    <property type="entry name" value="BFD-like_2Fe2S-bd_dom_sf"/>
</dbReference>
<dbReference type="RefSeq" id="WP_068831704.1">
    <property type="nucleotide sequence ID" value="NZ_JBHSMX010000003.1"/>
</dbReference>
<keyword evidence="10" id="KW-0534">Nitrate assimilation</keyword>
<dbReference type="Pfam" id="PF04879">
    <property type="entry name" value="Molybdop_Fe4S4"/>
    <property type="match status" value="1"/>
</dbReference>
<dbReference type="CDD" id="cd02754">
    <property type="entry name" value="MopB_Nitrate-R-NapA-like"/>
    <property type="match status" value="1"/>
</dbReference>
<keyword evidence="5" id="KW-0500">Molybdenum</keyword>
<keyword evidence="4" id="KW-0004">4Fe-4S</keyword>
<dbReference type="PANTHER" id="PTHR43105:SF9">
    <property type="entry name" value="NADPH-FE(3+) OXIDOREDUCTASE SUBUNIT ALPHA"/>
    <property type="match status" value="1"/>
</dbReference>
<comment type="similarity">
    <text evidence="3">Belongs to the prokaryotic molybdopterin-containing oxidoreductase family. NasA/NapA/NarB subfamily.</text>
</comment>
<dbReference type="PROSITE" id="PS51669">
    <property type="entry name" value="4FE4S_MOW_BIS_MGD"/>
    <property type="match status" value="1"/>
</dbReference>
<keyword evidence="9" id="KW-0411">Iron-sulfur</keyword>
<dbReference type="SUPFAM" id="SSF53706">
    <property type="entry name" value="Formate dehydrogenase/DMSO reductase, domains 1-3"/>
    <property type="match status" value="1"/>
</dbReference>
<dbReference type="Gene3D" id="3.40.228.10">
    <property type="entry name" value="Dimethylsulfoxide Reductase, domain 2"/>
    <property type="match status" value="1"/>
</dbReference>
<name>A0ABW0Q3I9_9BURK</name>
<evidence type="ECO:0000256" key="9">
    <source>
        <dbReference type="ARBA" id="ARBA00023014"/>
    </source>
</evidence>
<dbReference type="EMBL" id="JBHSMX010000003">
    <property type="protein sequence ID" value="MFC5519456.1"/>
    <property type="molecule type" value="Genomic_DNA"/>
</dbReference>
<evidence type="ECO:0000256" key="5">
    <source>
        <dbReference type="ARBA" id="ARBA00022505"/>
    </source>
</evidence>
<evidence type="ECO:0000256" key="3">
    <source>
        <dbReference type="ARBA" id="ARBA00008747"/>
    </source>
</evidence>
<dbReference type="InterPro" id="IPR006656">
    <property type="entry name" value="Mopterin_OxRdtase"/>
</dbReference>
<evidence type="ECO:0000256" key="2">
    <source>
        <dbReference type="ARBA" id="ARBA00001966"/>
    </source>
</evidence>
<evidence type="ECO:0000256" key="1">
    <source>
        <dbReference type="ARBA" id="ARBA00001942"/>
    </source>
</evidence>
<dbReference type="Gene3D" id="2.40.40.20">
    <property type="match status" value="1"/>
</dbReference>
<accession>A0ABW0Q3I9</accession>
<keyword evidence="13" id="KW-1185">Reference proteome</keyword>
<comment type="caution">
    <text evidence="12">The sequence shown here is derived from an EMBL/GenBank/DDBJ whole genome shotgun (WGS) entry which is preliminary data.</text>
</comment>
<dbReference type="InterPro" id="IPR009010">
    <property type="entry name" value="Asp_de-COase-like_dom_sf"/>
</dbReference>
<evidence type="ECO:0000256" key="7">
    <source>
        <dbReference type="ARBA" id="ARBA00023002"/>
    </source>
</evidence>
<evidence type="ECO:0000313" key="12">
    <source>
        <dbReference type="EMBL" id="MFC5519456.1"/>
    </source>
</evidence>
<feature type="domain" description="4Fe-4S Mo/W bis-MGD-type" evidence="11">
    <location>
        <begin position="1"/>
        <end position="57"/>
    </location>
</feature>
<evidence type="ECO:0000313" key="13">
    <source>
        <dbReference type="Proteomes" id="UP001596084"/>
    </source>
</evidence>
<dbReference type="Gene3D" id="2.20.25.90">
    <property type="entry name" value="ADC-like domains"/>
    <property type="match status" value="1"/>
</dbReference>
<evidence type="ECO:0000256" key="6">
    <source>
        <dbReference type="ARBA" id="ARBA00022723"/>
    </source>
</evidence>
<keyword evidence="7" id="KW-0560">Oxidoreductase</keyword>
<evidence type="ECO:0000256" key="8">
    <source>
        <dbReference type="ARBA" id="ARBA00023004"/>
    </source>
</evidence>
<dbReference type="CDD" id="cd02791">
    <property type="entry name" value="MopB_CT_Nitrate-R-NapA-like"/>
    <property type="match status" value="1"/>
</dbReference>
<dbReference type="Proteomes" id="UP001596084">
    <property type="component" value="Unassembled WGS sequence"/>
</dbReference>
<dbReference type="Pfam" id="PF00384">
    <property type="entry name" value="Molybdopterin"/>
    <property type="match status" value="1"/>
</dbReference>
<dbReference type="PROSITE" id="PS00551">
    <property type="entry name" value="MOLYBDOPTERIN_PROK_1"/>
    <property type="match status" value="1"/>
</dbReference>
<gene>
    <name evidence="12" type="ORF">ACFPP7_00815</name>
</gene>
<dbReference type="SMART" id="SM00926">
    <property type="entry name" value="Molybdop_Fe4S4"/>
    <property type="match status" value="1"/>
</dbReference>
<dbReference type="PROSITE" id="PS00490">
    <property type="entry name" value="MOLYBDOPTERIN_PROK_2"/>
    <property type="match status" value="1"/>
</dbReference>